<keyword evidence="2" id="KW-1003">Cell membrane</keyword>
<dbReference type="PATRIC" id="fig|61435.5.peg.31"/>
<feature type="domain" description="4Fe-4S ferredoxin-type" evidence="11">
    <location>
        <begin position="384"/>
        <end position="414"/>
    </location>
</feature>
<reference evidence="12 16" key="2">
    <citation type="journal article" date="2017" name="Sci. Rep.">
        <title>Isolation and genomic characterization of a Dehalococcoides strain suggests genomic rearrangement during culture.</title>
        <authorList>
            <person name="Yohda M."/>
            <person name="Ikegami K."/>
            <person name="Aita Y."/>
            <person name="Kitajima M."/>
            <person name="Takechi A."/>
            <person name="Iwamoto M."/>
            <person name="Fukuda T."/>
            <person name="Tamura N."/>
            <person name="Shibasaki J."/>
            <person name="Koike S."/>
            <person name="Komatsu D."/>
            <person name="Miyagi S."/>
            <person name="Nishimura M."/>
            <person name="Uchino Y."/>
            <person name="Shiroma A."/>
            <person name="Shimoji M."/>
            <person name="Tamotsu H."/>
            <person name="Ashimine N."/>
            <person name="Shinzato M."/>
            <person name="Ohki S."/>
            <person name="Nakano K."/>
            <person name="Teruya K."/>
            <person name="Satou K."/>
            <person name="Hirano T."/>
            <person name="Yagi O."/>
        </authorList>
    </citation>
    <scope>NUCLEOTIDE SEQUENCE [LARGE SCALE GENOMIC DNA]</scope>
    <source>
        <strain evidence="12 16">UCH-ATV1</strain>
    </source>
</reference>
<dbReference type="EMBL" id="JGYD01000001">
    <property type="protein sequence ID" value="KSV18930.1"/>
    <property type="molecule type" value="Genomic_DNA"/>
</dbReference>
<dbReference type="InterPro" id="IPR019546">
    <property type="entry name" value="TAT_signal_bac_arc"/>
</dbReference>
<evidence type="ECO:0000313" key="15">
    <source>
        <dbReference type="Proteomes" id="UP000053577"/>
    </source>
</evidence>
<keyword evidence="5" id="KW-0732">Signal</keyword>
<reference evidence="13 15" key="1">
    <citation type="journal article" date="2015" name="Sci. Rep.">
        <title>A comparative genomics and reductive dehalogenase gene transcription study of two chloroethene-respiring bacteria, Dehalococcoides mccartyi strains MB and 11a.</title>
        <authorList>
            <person name="Low A."/>
            <person name="Shen Z."/>
            <person name="Cheng D."/>
            <person name="Rogers M.J."/>
            <person name="Lee P.K."/>
            <person name="He J."/>
        </authorList>
    </citation>
    <scope>NUCLEOTIDE SEQUENCE [LARGE SCALE GENOMIC DNA]</scope>
    <source>
        <strain evidence="13 15">MB</strain>
    </source>
</reference>
<accession>A0A0V8M585</accession>
<dbReference type="EMBL" id="AP017649">
    <property type="protein sequence ID" value="BAZ97974.1"/>
    <property type="molecule type" value="Genomic_DNA"/>
</dbReference>
<dbReference type="InterPro" id="IPR028894">
    <property type="entry name" value="RDH_dom"/>
</dbReference>
<dbReference type="Proteomes" id="UP001327986">
    <property type="component" value="Chromosome"/>
</dbReference>
<feature type="domain" description="4Fe-4S ferredoxin-type" evidence="11">
    <location>
        <begin position="325"/>
        <end position="355"/>
    </location>
</feature>
<comment type="cofactor">
    <cofactor evidence="9">
        <name>corrinoid</name>
        <dbReference type="ChEBI" id="CHEBI:33913"/>
    </cofactor>
</comment>
<dbReference type="InterPro" id="IPR012832">
    <property type="entry name" value="RDH"/>
</dbReference>
<gene>
    <name evidence="13" type="ORF">DA01_00150</name>
    <name evidence="12" type="ORF">DEHALATV1_1346</name>
    <name evidence="14" type="ORF">VLL09_07445</name>
</gene>
<dbReference type="PROSITE" id="PS51318">
    <property type="entry name" value="TAT"/>
    <property type="match status" value="1"/>
</dbReference>
<evidence type="ECO:0000256" key="4">
    <source>
        <dbReference type="ARBA" id="ARBA00022723"/>
    </source>
</evidence>
<dbReference type="SUPFAM" id="SSF54862">
    <property type="entry name" value="4Fe-4S ferredoxins"/>
    <property type="match status" value="1"/>
</dbReference>
<keyword evidence="6" id="KW-0408">Iron</keyword>
<proteinExistence type="predicted"/>
<dbReference type="AlphaFoldDB" id="A0A0V8M585"/>
<evidence type="ECO:0000313" key="16">
    <source>
        <dbReference type="Proteomes" id="UP000218257"/>
    </source>
</evidence>
<evidence type="ECO:0000256" key="3">
    <source>
        <dbReference type="ARBA" id="ARBA00022485"/>
    </source>
</evidence>
<dbReference type="GeneID" id="3229214"/>
<dbReference type="NCBIfam" id="TIGR02486">
    <property type="entry name" value="RDH"/>
    <property type="match status" value="1"/>
</dbReference>
<dbReference type="PROSITE" id="PS51379">
    <property type="entry name" value="4FE4S_FER_2"/>
    <property type="match status" value="2"/>
</dbReference>
<evidence type="ECO:0000256" key="2">
    <source>
        <dbReference type="ARBA" id="ARBA00022475"/>
    </source>
</evidence>
<keyword evidence="4" id="KW-0479">Metal-binding</keyword>
<evidence type="ECO:0000256" key="5">
    <source>
        <dbReference type="ARBA" id="ARBA00022729"/>
    </source>
</evidence>
<keyword evidence="8" id="KW-0472">Membrane</keyword>
<dbReference type="InterPro" id="IPR017896">
    <property type="entry name" value="4Fe4S_Fe-S-bd"/>
</dbReference>
<comment type="subcellular location">
    <subcellularLocation>
        <location evidence="1">Cell membrane</location>
    </subcellularLocation>
</comment>
<dbReference type="EMBL" id="CP141531">
    <property type="protein sequence ID" value="WRO07209.1"/>
    <property type="molecule type" value="Genomic_DNA"/>
</dbReference>
<evidence type="ECO:0000256" key="6">
    <source>
        <dbReference type="ARBA" id="ARBA00023004"/>
    </source>
</evidence>
<organism evidence="13 15">
    <name type="scientific">Dehalococcoides mccartyi</name>
    <dbReference type="NCBI Taxonomy" id="61435"/>
    <lineage>
        <taxon>Bacteria</taxon>
        <taxon>Bacillati</taxon>
        <taxon>Chloroflexota</taxon>
        <taxon>Dehalococcoidia</taxon>
        <taxon>Dehalococcoidales</taxon>
        <taxon>Dehalococcoidaceae</taxon>
        <taxon>Dehalococcoides</taxon>
    </lineage>
</organism>
<evidence type="ECO:0000313" key="12">
    <source>
        <dbReference type="EMBL" id="BAZ97974.1"/>
    </source>
</evidence>
<dbReference type="Proteomes" id="UP000053577">
    <property type="component" value="Unassembled WGS sequence"/>
</dbReference>
<dbReference type="OrthoDB" id="154011at2"/>
<keyword evidence="3" id="KW-0004">4Fe-4S</keyword>
<evidence type="ECO:0000256" key="10">
    <source>
        <dbReference type="SAM" id="MobiDB-lite"/>
    </source>
</evidence>
<dbReference type="GO" id="GO:0051539">
    <property type="term" value="F:4 iron, 4 sulfur cluster binding"/>
    <property type="evidence" value="ECO:0007669"/>
    <property type="project" value="UniProtKB-KW"/>
</dbReference>
<evidence type="ECO:0000256" key="1">
    <source>
        <dbReference type="ARBA" id="ARBA00004236"/>
    </source>
</evidence>
<dbReference type="InterPro" id="IPR017900">
    <property type="entry name" value="4Fe4S_Fe_S_CS"/>
</dbReference>
<evidence type="ECO:0000256" key="9">
    <source>
        <dbReference type="ARBA" id="ARBA00029374"/>
    </source>
</evidence>
<keyword evidence="7" id="KW-0411">Iron-sulfur</keyword>
<sequence length="469" mass="52342">MHSFHSTVSRRDFMKTLGLAGAGIGAAAAVSPVFHDLDEVTASPTAGWKRAWFVKEVDEPTLEIDWNQIHRMDRRGQPGRDVMAGRSDGYYSYYLEIEEFVKREFPDWKGTTLRDRALNEAWYSTWMGTQTVRTPAPTPDQLSGNTSIGPMPKWQGTPEENLRTIRAAFRSFGVSSVTVAPVDEKTRKLFYSYVGKQKVTFEDIDLFESTTDRFAIPNNCQWVIHWTNLQDTELTSRMPSHVGRAGFPMAYTHVKRIDLLIEQFLRGLGYQSINAGNYCPSAAFGIMTGVGEHTRMGTTLNSPEYGSHLRGQYRVVTDLPLAVTKPIDAGMERFCETCGVCGTQCPFGAIAMGDKSWDNACGQDWAADQSVGGDTCMWNIPGYNGWRLDYRKCMGNCCSCMGACPFGTAGASLIHEVVKGTMSVTPVFNSFFRSMSETFNYGHKEPESWWDLPLEQIPAYGVNPALLVK</sequence>
<evidence type="ECO:0000256" key="7">
    <source>
        <dbReference type="ARBA" id="ARBA00023014"/>
    </source>
</evidence>
<dbReference type="GO" id="GO:0046872">
    <property type="term" value="F:metal ion binding"/>
    <property type="evidence" value="ECO:0007669"/>
    <property type="project" value="UniProtKB-KW"/>
</dbReference>
<reference evidence="14" key="3">
    <citation type="submission" date="2023-12" db="EMBL/GenBank/DDBJ databases">
        <title>Isolation of organohalide respiring bacteria Dehalococcoides mccartyi strain GPTCE1 in groundwater collected near a chemical plant in Suzhou, China.</title>
        <authorList>
            <person name="Liu G."/>
        </authorList>
    </citation>
    <scope>NUCLEOTIDE SEQUENCE</scope>
    <source>
        <strain evidence="14">GPTCE1</strain>
    </source>
</reference>
<dbReference type="NCBIfam" id="TIGR01409">
    <property type="entry name" value="TAT_signal_seq"/>
    <property type="match status" value="1"/>
</dbReference>
<evidence type="ECO:0000313" key="14">
    <source>
        <dbReference type="EMBL" id="WRO07209.1"/>
    </source>
</evidence>
<evidence type="ECO:0000313" key="13">
    <source>
        <dbReference type="EMBL" id="KSV18930.1"/>
    </source>
</evidence>
<dbReference type="Pfam" id="PF13486">
    <property type="entry name" value="Dehalogenase"/>
    <property type="match status" value="2"/>
</dbReference>
<dbReference type="RefSeq" id="WP_010937203.1">
    <property type="nucleotide sequence ID" value="NZ_AP017649.1"/>
</dbReference>
<protein>
    <submittedName>
        <fullName evidence="12 13">Dehalogenase</fullName>
    </submittedName>
</protein>
<evidence type="ECO:0000259" key="11">
    <source>
        <dbReference type="PROSITE" id="PS51379"/>
    </source>
</evidence>
<dbReference type="PROSITE" id="PS00198">
    <property type="entry name" value="4FE4S_FER_1"/>
    <property type="match status" value="1"/>
</dbReference>
<evidence type="ECO:0000256" key="8">
    <source>
        <dbReference type="ARBA" id="ARBA00023136"/>
    </source>
</evidence>
<dbReference type="GO" id="GO:0005886">
    <property type="term" value="C:plasma membrane"/>
    <property type="evidence" value="ECO:0007669"/>
    <property type="project" value="UniProtKB-SubCell"/>
</dbReference>
<dbReference type="Proteomes" id="UP000218257">
    <property type="component" value="Chromosome"/>
</dbReference>
<name>A0A0V8M585_9CHLR</name>
<feature type="region of interest" description="Disordered" evidence="10">
    <location>
        <begin position="133"/>
        <end position="155"/>
    </location>
</feature>
<dbReference type="InterPro" id="IPR006311">
    <property type="entry name" value="TAT_signal"/>
</dbReference>